<proteinExistence type="predicted"/>
<evidence type="ECO:0000313" key="3">
    <source>
        <dbReference type="Proteomes" id="UP000288805"/>
    </source>
</evidence>
<feature type="compositionally biased region" description="Low complexity" evidence="1">
    <location>
        <begin position="523"/>
        <end position="536"/>
    </location>
</feature>
<dbReference type="Proteomes" id="UP000288805">
    <property type="component" value="Unassembled WGS sequence"/>
</dbReference>
<feature type="compositionally biased region" description="Polar residues" evidence="1">
    <location>
        <begin position="394"/>
        <end position="405"/>
    </location>
</feature>
<feature type="compositionally biased region" description="Basic residues" evidence="1">
    <location>
        <begin position="415"/>
        <end position="426"/>
    </location>
</feature>
<feature type="region of interest" description="Disordered" evidence="1">
    <location>
        <begin position="394"/>
        <end position="442"/>
    </location>
</feature>
<feature type="compositionally biased region" description="Basic residues" evidence="1">
    <location>
        <begin position="500"/>
        <end position="509"/>
    </location>
</feature>
<accession>A0A438CCG0</accession>
<evidence type="ECO:0000256" key="1">
    <source>
        <dbReference type="SAM" id="MobiDB-lite"/>
    </source>
</evidence>
<protein>
    <submittedName>
        <fullName evidence="2">Uncharacterized protein</fullName>
    </submittedName>
</protein>
<comment type="caution">
    <text evidence="2">The sequence shown here is derived from an EMBL/GenBank/DDBJ whole genome shotgun (WGS) entry which is preliminary data.</text>
</comment>
<dbReference type="EMBL" id="QGNW01002329">
    <property type="protein sequence ID" value="RVW20898.1"/>
    <property type="molecule type" value="Genomic_DNA"/>
</dbReference>
<dbReference type="AlphaFoldDB" id="A0A438CCG0"/>
<sequence length="643" mass="71486">MPVDRRGWPTLRALANLLNCHRLSVNSLLHLKMPKSNTNFPYVSSSNPPGNLFMDSNQLVDSLTAHISLYHNRSPSSSPNPNPNPRSSILKWFSSLTVQQRQSYISAVDSNFVQILLQMQFKLYTHGHGFFIILPDLPSRDRPHLPSLCFRKSRGLLARVSESNDLERLINDSVRLFGSKEGERVEDCSCSASFLDSLTVCEEFVSNVDRFVAAMDSVSNGGFLRGEESGLGSDWVELEWLKAKGYYSIESFVANRLEVALRLAWFNCGNNGKKRGVKLKEKVNVAGIAANVFWRKKGCIDWWQNLDCAMRRKMIIVVLGKAAKSLTDEILKGAYSALEDEKWLFNAGGGQPVKYKYTASSQRTDQALSDDAEAGSIMIPSSVSGKPKSFFNFSNGEGNLKSPPNKSKEKLGTGGRKKRGRTRNMKKLNPVPRSCGDDSKSLKPLKDHGCGLAYAKCVDFVESNRMAGELQQSDLRMEASSSVVEMENDMFSGKVQNAARKSRKERNKNRIYSLKDPVESEPSKSNWKSDSSVSENVPNDASIGCDKFISSPCKPTNGPSRAETTAQSIREDPVVSSIEVDGAFSGEDIKFQNSEHLSETDTKCVSDKPIKATELEEEIVQNRSKKGGSFVIVDPKFFRMPFI</sequence>
<reference evidence="2 3" key="1">
    <citation type="journal article" date="2018" name="PLoS Genet.">
        <title>Population sequencing reveals clonal diversity and ancestral inbreeding in the grapevine cultivar Chardonnay.</title>
        <authorList>
            <person name="Roach M.J."/>
            <person name="Johnson D.L."/>
            <person name="Bohlmann J."/>
            <person name="van Vuuren H.J."/>
            <person name="Jones S.J."/>
            <person name="Pretorius I.S."/>
            <person name="Schmidt S.A."/>
            <person name="Borneman A.R."/>
        </authorList>
    </citation>
    <scope>NUCLEOTIDE SEQUENCE [LARGE SCALE GENOMIC DNA]</scope>
    <source>
        <strain evidence="3">cv. Chardonnay</strain>
        <tissue evidence="2">Leaf</tissue>
    </source>
</reference>
<feature type="compositionally biased region" description="Polar residues" evidence="1">
    <location>
        <begin position="553"/>
        <end position="568"/>
    </location>
</feature>
<feature type="region of interest" description="Disordered" evidence="1">
    <location>
        <begin position="494"/>
        <end position="536"/>
    </location>
</feature>
<evidence type="ECO:0000313" key="2">
    <source>
        <dbReference type="EMBL" id="RVW20898.1"/>
    </source>
</evidence>
<name>A0A438CCG0_VITVI</name>
<feature type="region of interest" description="Disordered" evidence="1">
    <location>
        <begin position="548"/>
        <end position="569"/>
    </location>
</feature>
<gene>
    <name evidence="2" type="ORF">CK203_113001</name>
</gene>
<organism evidence="2 3">
    <name type="scientific">Vitis vinifera</name>
    <name type="common">Grape</name>
    <dbReference type="NCBI Taxonomy" id="29760"/>
    <lineage>
        <taxon>Eukaryota</taxon>
        <taxon>Viridiplantae</taxon>
        <taxon>Streptophyta</taxon>
        <taxon>Embryophyta</taxon>
        <taxon>Tracheophyta</taxon>
        <taxon>Spermatophyta</taxon>
        <taxon>Magnoliopsida</taxon>
        <taxon>eudicotyledons</taxon>
        <taxon>Gunneridae</taxon>
        <taxon>Pentapetalae</taxon>
        <taxon>rosids</taxon>
        <taxon>Vitales</taxon>
        <taxon>Vitaceae</taxon>
        <taxon>Viteae</taxon>
        <taxon>Vitis</taxon>
    </lineage>
</organism>